<organism evidence="2 3">
    <name type="scientific">Bemisia tabaci</name>
    <name type="common">Sweetpotato whitefly</name>
    <name type="synonym">Aleurodes tabaci</name>
    <dbReference type="NCBI Taxonomy" id="7038"/>
    <lineage>
        <taxon>Eukaryota</taxon>
        <taxon>Metazoa</taxon>
        <taxon>Ecdysozoa</taxon>
        <taxon>Arthropoda</taxon>
        <taxon>Hexapoda</taxon>
        <taxon>Insecta</taxon>
        <taxon>Pterygota</taxon>
        <taxon>Neoptera</taxon>
        <taxon>Paraneoptera</taxon>
        <taxon>Hemiptera</taxon>
        <taxon>Sternorrhyncha</taxon>
        <taxon>Aleyrodoidea</taxon>
        <taxon>Aleyrodidae</taxon>
        <taxon>Aleyrodinae</taxon>
        <taxon>Bemisia</taxon>
    </lineage>
</organism>
<dbReference type="InterPro" id="IPR015898">
    <property type="entry name" value="G-protein_gamma-like_dom"/>
</dbReference>
<dbReference type="InterPro" id="IPR039227">
    <property type="entry name" value="GNG13"/>
</dbReference>
<dbReference type="PROSITE" id="PS50058">
    <property type="entry name" value="G_PROTEIN_GAMMA"/>
    <property type="match status" value="1"/>
</dbReference>
<feature type="domain" description="G protein gamma" evidence="1">
    <location>
        <begin position="208"/>
        <end position="241"/>
    </location>
</feature>
<proteinExistence type="predicted"/>
<dbReference type="EMBL" id="OU963863">
    <property type="protein sequence ID" value="CAH0384616.1"/>
    <property type="molecule type" value="Genomic_DNA"/>
</dbReference>
<dbReference type="SUPFAM" id="SSF48670">
    <property type="entry name" value="Transducin (heterotrimeric G protein), gamma chain"/>
    <property type="match status" value="1"/>
</dbReference>
<reference evidence="2" key="1">
    <citation type="submission" date="2021-12" db="EMBL/GenBank/DDBJ databases">
        <authorList>
            <person name="King R."/>
        </authorList>
    </citation>
    <scope>NUCLEOTIDE SEQUENCE</scope>
</reference>
<dbReference type="Gene3D" id="4.10.260.10">
    <property type="entry name" value="Transducin (heterotrimeric G protein), gamma chain"/>
    <property type="match status" value="1"/>
</dbReference>
<evidence type="ECO:0000313" key="3">
    <source>
        <dbReference type="Proteomes" id="UP001152759"/>
    </source>
</evidence>
<dbReference type="GO" id="GO:0005834">
    <property type="term" value="C:heterotrimeric G-protein complex"/>
    <property type="evidence" value="ECO:0007669"/>
    <property type="project" value="InterPro"/>
</dbReference>
<sequence length="241" mass="27783">MFFAPTGDRTVLTAQCVKYHDSLVGANAFRADRRPYCVDGAMREGSLHPCRRYYAFCADRSVFGATLEHGNFAVFAKGFRLHFHDRRRLRMEYAARASLFATIPSSCSKGPRHLRICAPLLVFNFLRAPSYPSFAFFLRILVFRTASSVLRRHVRVATLSDNPTPIASWSKYKYIYLYLSLYYIATSKILEALFLTDCLTDKDDLYMMREFVEENEKNDPLIHAPDKKNNPWAEKGKCTIM</sequence>
<keyword evidence="3" id="KW-1185">Reference proteome</keyword>
<dbReference type="PANTHER" id="PTHR15936">
    <property type="entry name" value="GUANINE NUCLEOTIDE-BINDING PROTEIN G I /G S /G O GAMMA-13 SUBUNIT"/>
    <property type="match status" value="1"/>
</dbReference>
<protein>
    <recommendedName>
        <fullName evidence="1">G protein gamma domain-containing protein</fullName>
    </recommendedName>
</protein>
<dbReference type="AlphaFoldDB" id="A0A9P0A1Z2"/>
<evidence type="ECO:0000313" key="2">
    <source>
        <dbReference type="EMBL" id="CAH0384616.1"/>
    </source>
</evidence>
<accession>A0A9P0A1Z2</accession>
<dbReference type="GO" id="GO:0050909">
    <property type="term" value="P:sensory perception of taste"/>
    <property type="evidence" value="ECO:0007669"/>
    <property type="project" value="InterPro"/>
</dbReference>
<evidence type="ECO:0000259" key="1">
    <source>
        <dbReference type="PROSITE" id="PS50058"/>
    </source>
</evidence>
<dbReference type="GO" id="GO:0031681">
    <property type="term" value="F:G-protein beta-subunit binding"/>
    <property type="evidence" value="ECO:0007669"/>
    <property type="project" value="InterPro"/>
</dbReference>
<dbReference type="GO" id="GO:0007200">
    <property type="term" value="P:phospholipase C-activating G protein-coupled receptor signaling pathway"/>
    <property type="evidence" value="ECO:0007669"/>
    <property type="project" value="InterPro"/>
</dbReference>
<dbReference type="Proteomes" id="UP001152759">
    <property type="component" value="Chromosome 2"/>
</dbReference>
<gene>
    <name evidence="2" type="ORF">BEMITA_LOCUS3921</name>
</gene>
<dbReference type="PANTHER" id="PTHR15936:SF2">
    <property type="entry name" value="GUANINE NUCLEOTIDE-BINDING PROTEIN G(I)_G(S)_G(O) SUBUNIT GAMMA-13"/>
    <property type="match status" value="1"/>
</dbReference>
<name>A0A9P0A1Z2_BEMTA</name>
<dbReference type="InterPro" id="IPR036284">
    <property type="entry name" value="GGL_sf"/>
</dbReference>